<dbReference type="AlphaFoldDB" id="A0A1B6EC59"/>
<evidence type="ECO:0000313" key="2">
    <source>
        <dbReference type="EMBL" id="JAS35528.1"/>
    </source>
</evidence>
<organism evidence="2">
    <name type="scientific">Clastoptera arizonana</name>
    <name type="common">Arizona spittle bug</name>
    <dbReference type="NCBI Taxonomy" id="38151"/>
    <lineage>
        <taxon>Eukaryota</taxon>
        <taxon>Metazoa</taxon>
        <taxon>Ecdysozoa</taxon>
        <taxon>Arthropoda</taxon>
        <taxon>Hexapoda</taxon>
        <taxon>Insecta</taxon>
        <taxon>Pterygota</taxon>
        <taxon>Neoptera</taxon>
        <taxon>Paraneoptera</taxon>
        <taxon>Hemiptera</taxon>
        <taxon>Auchenorrhyncha</taxon>
        <taxon>Cercopoidea</taxon>
        <taxon>Clastopteridae</taxon>
        <taxon>Clastoptera</taxon>
    </lineage>
</organism>
<feature type="compositionally biased region" description="Basic residues" evidence="1">
    <location>
        <begin position="416"/>
        <end position="427"/>
    </location>
</feature>
<reference evidence="2" key="1">
    <citation type="submission" date="2015-12" db="EMBL/GenBank/DDBJ databases">
        <title>De novo transcriptome assembly of four potential Pierce s Disease insect vectors from Arizona vineyards.</title>
        <authorList>
            <person name="Tassone E.E."/>
        </authorList>
    </citation>
    <scope>NUCLEOTIDE SEQUENCE</scope>
</reference>
<feature type="compositionally biased region" description="Low complexity" evidence="1">
    <location>
        <begin position="278"/>
        <end position="287"/>
    </location>
</feature>
<feature type="region of interest" description="Disordered" evidence="1">
    <location>
        <begin position="264"/>
        <end position="363"/>
    </location>
</feature>
<gene>
    <name evidence="2" type="ORF">g.39010</name>
</gene>
<sequence length="661" mass="74744">KSFLKRRFSSLSNIKEIPEITSENQVSLFRSASTSDINTSDKNKKVCDSNNQFSNSSLSLEKTGEKRNLRTRKSSNKVRMSLTKYRHETLKQSSEGKNESLEIVTSSDEDEVTIKKKLQKRQSVKISNQTLANIECEASKSESHIPSIEEQYTEGFERNVVSERQSYQGIKTRSNSVPPCYESDQMVDSHLAKNLRKRRATSEEIQNPGIILVHGKQTKKWLKEQKESKSVSNILSNLRKSIRRQNVEPLEVVESDEDVITVVESESEVQQEDSLTEKSNISSKNSNEQPLPLGRDSSHDQFTNSKKQKSKKSLNKNTAVEDINTKEKNNLKTLTEEDIYKKNKKQNKHKKPSKKSNLINPTLPDIIEEDQSLMVDSNVESKNTLAVSGSNSEDDKPLLDLRKSSAKTKQVDSKPKNKKTTTKGKKPSKTEILGVGNITKNTKLKVDRKINKKLVTNILSEEDSDATSKCLEEISDKIVGPTLEIKKIKNNKKNIELCDEIQGSDTDTSSISSISSRNKIKTNIQLDLDSPAHRTRARRSSVMSESSSIDGKSLAAQRIKEDFGSPERISKRTTRRKSLLDSFKDTPVTPQNKKVDEYMPQRRLTRKQMSYLQNAEHSPNISSSKVEEEKSKNQTEPNVSQPRSLRNSPARSTRASSLSRK</sequence>
<feature type="compositionally biased region" description="Low complexity" evidence="1">
    <location>
        <begin position="49"/>
        <end position="60"/>
    </location>
</feature>
<feature type="non-terminal residue" evidence="2">
    <location>
        <position position="1"/>
    </location>
</feature>
<evidence type="ECO:0000256" key="1">
    <source>
        <dbReference type="SAM" id="MobiDB-lite"/>
    </source>
</evidence>
<protein>
    <submittedName>
        <fullName evidence="2">Uncharacterized protein</fullName>
    </submittedName>
</protein>
<accession>A0A1B6EC59</accession>
<feature type="compositionally biased region" description="Basic and acidic residues" evidence="1">
    <location>
        <begin position="323"/>
        <end position="341"/>
    </location>
</feature>
<feature type="compositionally biased region" description="Basic and acidic residues" evidence="1">
    <location>
        <begin position="393"/>
        <end position="415"/>
    </location>
</feature>
<feature type="compositionally biased region" description="Polar residues" evidence="1">
    <location>
        <begin position="634"/>
        <end position="661"/>
    </location>
</feature>
<feature type="region of interest" description="Disordered" evidence="1">
    <location>
        <begin position="522"/>
        <end position="661"/>
    </location>
</feature>
<feature type="compositionally biased region" description="Basic residues" evidence="1">
    <location>
        <begin position="342"/>
        <end position="354"/>
    </location>
</feature>
<feature type="region of interest" description="Disordered" evidence="1">
    <location>
        <begin position="33"/>
        <end position="79"/>
    </location>
</feature>
<dbReference type="EMBL" id="GEDC01001770">
    <property type="protein sequence ID" value="JAS35528.1"/>
    <property type="molecule type" value="Transcribed_RNA"/>
</dbReference>
<feature type="compositionally biased region" description="Polar residues" evidence="1">
    <location>
        <begin position="607"/>
        <end position="621"/>
    </location>
</feature>
<proteinExistence type="predicted"/>
<feature type="compositionally biased region" description="Basic and acidic residues" evidence="1">
    <location>
        <begin position="558"/>
        <end position="570"/>
    </location>
</feature>
<feature type="region of interest" description="Disordered" evidence="1">
    <location>
        <begin position="383"/>
        <end position="431"/>
    </location>
</feature>
<name>A0A1B6EC59_9HEMI</name>